<keyword evidence="4 6" id="KW-0067">ATP-binding</keyword>
<evidence type="ECO:0000256" key="4">
    <source>
        <dbReference type="ARBA" id="ARBA00022840"/>
    </source>
</evidence>
<dbReference type="SMART" id="SM00382">
    <property type="entry name" value="AAA"/>
    <property type="match status" value="1"/>
</dbReference>
<dbReference type="InterPro" id="IPR027417">
    <property type="entry name" value="P-loop_NTPase"/>
</dbReference>
<keyword evidence="2" id="KW-0472">Membrane</keyword>
<keyword evidence="7" id="KW-1185">Reference proteome</keyword>
<dbReference type="InterPro" id="IPR003593">
    <property type="entry name" value="AAA+_ATPase"/>
</dbReference>
<proteinExistence type="predicted"/>
<dbReference type="InterPro" id="IPR051782">
    <property type="entry name" value="ABC_Transporter_VariousFunc"/>
</dbReference>
<evidence type="ECO:0000313" key="6">
    <source>
        <dbReference type="EMBL" id="KFB78405.1"/>
    </source>
</evidence>
<name>A0A080MD40_9PROT</name>
<dbReference type="GO" id="GO:0016887">
    <property type="term" value="F:ATP hydrolysis activity"/>
    <property type="evidence" value="ECO:0007669"/>
    <property type="project" value="InterPro"/>
</dbReference>
<reference evidence="6" key="1">
    <citation type="submission" date="2014-02" db="EMBL/GenBank/DDBJ databases">
        <title>Expanding our view of genomic diversity in Candidatus Accumulibacter clades.</title>
        <authorList>
            <person name="Skennerton C.T."/>
            <person name="Barr J.J."/>
            <person name="Slater F.R."/>
            <person name="Bond P.L."/>
            <person name="Tyson G.W."/>
        </authorList>
    </citation>
    <scope>NUCLEOTIDE SEQUENCE [LARGE SCALE GENOMIC DNA]</scope>
</reference>
<keyword evidence="6" id="KW-0378">Hydrolase</keyword>
<feature type="domain" description="ABC transporter" evidence="5">
    <location>
        <begin position="6"/>
        <end position="240"/>
    </location>
</feature>
<dbReference type="Gene3D" id="3.40.50.300">
    <property type="entry name" value="P-loop containing nucleotide triphosphate hydrolases"/>
    <property type="match status" value="1"/>
</dbReference>
<dbReference type="EC" id="3.6.3.-" evidence="6"/>
<keyword evidence="3" id="KW-0547">Nucleotide-binding</keyword>
<dbReference type="SUPFAM" id="SSF52540">
    <property type="entry name" value="P-loop containing nucleoside triphosphate hydrolases"/>
    <property type="match status" value="1"/>
</dbReference>
<dbReference type="RefSeq" id="WP_246148667.1">
    <property type="nucleotide sequence ID" value="NZ_JDST02000004.1"/>
</dbReference>
<evidence type="ECO:0000259" key="5">
    <source>
        <dbReference type="PROSITE" id="PS50893"/>
    </source>
</evidence>
<dbReference type="EMBL" id="JDST02000004">
    <property type="protein sequence ID" value="KFB78405.1"/>
    <property type="molecule type" value="Genomic_DNA"/>
</dbReference>
<dbReference type="GO" id="GO:0005524">
    <property type="term" value="F:ATP binding"/>
    <property type="evidence" value="ECO:0007669"/>
    <property type="project" value="UniProtKB-KW"/>
</dbReference>
<organism evidence="6 7">
    <name type="scientific">Candidatus Accumulibacter cognatus</name>
    <dbReference type="NCBI Taxonomy" id="2954383"/>
    <lineage>
        <taxon>Bacteria</taxon>
        <taxon>Pseudomonadati</taxon>
        <taxon>Pseudomonadota</taxon>
        <taxon>Betaproteobacteria</taxon>
        <taxon>Candidatus Accumulibacter</taxon>
    </lineage>
</organism>
<keyword evidence="2" id="KW-1003">Cell membrane</keyword>
<evidence type="ECO:0000256" key="1">
    <source>
        <dbReference type="ARBA" id="ARBA00022448"/>
    </source>
</evidence>
<dbReference type="STRING" id="1453999.AW06_000211"/>
<evidence type="ECO:0000256" key="2">
    <source>
        <dbReference type="ARBA" id="ARBA00022475"/>
    </source>
</evidence>
<dbReference type="Pfam" id="PF00005">
    <property type="entry name" value="ABC_tran"/>
    <property type="match status" value="1"/>
</dbReference>
<comment type="caution">
    <text evidence="6">The sequence shown here is derived from an EMBL/GenBank/DDBJ whole genome shotgun (WGS) entry which is preliminary data.</text>
</comment>
<evidence type="ECO:0000313" key="7">
    <source>
        <dbReference type="Proteomes" id="UP000021315"/>
    </source>
</evidence>
<sequence length="298" mass="32709">MMLPAIAIDDLEKKYPRRWRSAPVVALGGVSLTVEPGEAFGFIGANGAGKTTTIKILMGLIRATRGNARIFGTSVAQPEARLGLGYVPENPYLYDYLTPLEILSMGMRLHRVQVSAPQSHCLAWLDRLGLAQVAGKAIRSFSKGMTQRVAIAQALCIRPRLLILDEPLSGLDPIGRRDVVDILTEYKRGGGTLFLTSHVLHDVERLADRFGLIHQGVLRAVRSPAELTGDQEMVLVRTFGQTPVAGMREDFSGRWIGEVPRAALWERLEALRNAGHVVLELRPSLSLEVAFMRAVGQK</sequence>
<dbReference type="Proteomes" id="UP000021315">
    <property type="component" value="Unassembled WGS sequence"/>
</dbReference>
<accession>A0A080MD40</accession>
<gene>
    <name evidence="6" type="primary">yxlF</name>
    <name evidence="6" type="ORF">AW06_000211</name>
</gene>
<dbReference type="PANTHER" id="PTHR42939">
    <property type="entry name" value="ABC TRANSPORTER ATP-BINDING PROTEIN ALBC-RELATED"/>
    <property type="match status" value="1"/>
</dbReference>
<dbReference type="PROSITE" id="PS50893">
    <property type="entry name" value="ABC_TRANSPORTER_2"/>
    <property type="match status" value="1"/>
</dbReference>
<dbReference type="InterPro" id="IPR003439">
    <property type="entry name" value="ABC_transporter-like_ATP-bd"/>
</dbReference>
<keyword evidence="1" id="KW-0813">Transport</keyword>
<protein>
    <submittedName>
        <fullName evidence="6">ABC transporter ATP-binding protein YxlF</fullName>
        <ecNumber evidence="6">3.6.3.-</ecNumber>
    </submittedName>
</protein>
<dbReference type="PANTHER" id="PTHR42939:SF1">
    <property type="entry name" value="ABC TRANSPORTER ATP-BINDING PROTEIN ALBC-RELATED"/>
    <property type="match status" value="1"/>
</dbReference>
<evidence type="ECO:0000256" key="3">
    <source>
        <dbReference type="ARBA" id="ARBA00022741"/>
    </source>
</evidence>
<dbReference type="AlphaFoldDB" id="A0A080MD40"/>
<dbReference type="CDD" id="cd03230">
    <property type="entry name" value="ABC_DR_subfamily_A"/>
    <property type="match status" value="1"/>
</dbReference>